<evidence type="ECO:0000256" key="4">
    <source>
        <dbReference type="ARBA" id="ARBA00022729"/>
    </source>
</evidence>
<dbReference type="InterPro" id="IPR050949">
    <property type="entry name" value="GPCR_Fz/Smo-like"/>
</dbReference>
<evidence type="ECO:0000256" key="7">
    <source>
        <dbReference type="ARBA" id="ARBA00023170"/>
    </source>
</evidence>
<dbReference type="InterPro" id="IPR000539">
    <property type="entry name" value="Frizzled/Smoothened_7TM"/>
</dbReference>
<evidence type="ECO:0000259" key="12">
    <source>
        <dbReference type="PROSITE" id="PS50261"/>
    </source>
</evidence>
<protein>
    <submittedName>
        <fullName evidence="13">G-protein-coupled receptor family protein</fullName>
    </submittedName>
</protein>
<evidence type="ECO:0000256" key="2">
    <source>
        <dbReference type="ARBA" id="ARBA00008077"/>
    </source>
</evidence>
<dbReference type="OrthoDB" id="17026at2759"/>
<keyword evidence="6 10" id="KW-0472">Membrane</keyword>
<evidence type="ECO:0000256" key="8">
    <source>
        <dbReference type="ARBA" id="ARBA00023180"/>
    </source>
</evidence>
<dbReference type="FunCoup" id="A0A151Z3M2">
    <property type="interactions" value="4"/>
</dbReference>
<comment type="similarity">
    <text evidence="2">Belongs to the G-protein coupled receptor Fz/Smo family.</text>
</comment>
<feature type="transmembrane region" description="Helical" evidence="10">
    <location>
        <begin position="419"/>
        <end position="442"/>
    </location>
</feature>
<comment type="caution">
    <text evidence="13">The sequence shown here is derived from an EMBL/GenBank/DDBJ whole genome shotgun (WGS) entry which is preliminary data.</text>
</comment>
<evidence type="ECO:0000256" key="10">
    <source>
        <dbReference type="SAM" id="Phobius"/>
    </source>
</evidence>
<dbReference type="PANTHER" id="PTHR31787:SF1">
    <property type="entry name" value="FRIZZLED AND SMOOTHENED-LIKE PROTEIN B-RELATED"/>
    <property type="match status" value="1"/>
</dbReference>
<dbReference type="InterPro" id="IPR017981">
    <property type="entry name" value="GPCR_2-like_7TM"/>
</dbReference>
<feature type="transmembrane region" description="Helical" evidence="10">
    <location>
        <begin position="336"/>
        <end position="357"/>
    </location>
</feature>
<gene>
    <name evidence="13" type="ORF">DLAC_11105</name>
</gene>
<dbReference type="InParanoid" id="A0A151Z3M2"/>
<evidence type="ECO:0000256" key="1">
    <source>
        <dbReference type="ARBA" id="ARBA00004141"/>
    </source>
</evidence>
<feature type="chain" id="PRO_5007592808" evidence="11">
    <location>
        <begin position="23"/>
        <end position="568"/>
    </location>
</feature>
<feature type="signal peptide" evidence="11">
    <location>
        <begin position="1"/>
        <end position="22"/>
    </location>
</feature>
<evidence type="ECO:0000256" key="11">
    <source>
        <dbReference type="SAM" id="SignalP"/>
    </source>
</evidence>
<reference evidence="13 14" key="1">
    <citation type="submission" date="2015-12" db="EMBL/GenBank/DDBJ databases">
        <title>Dictyostelia acquired genes for synthesis and detection of signals that induce cell-type specialization by lateral gene transfer from prokaryotes.</title>
        <authorList>
            <person name="Gloeckner G."/>
            <person name="Schaap P."/>
        </authorList>
    </citation>
    <scope>NUCLEOTIDE SEQUENCE [LARGE SCALE GENOMIC DNA]</scope>
    <source>
        <strain evidence="13 14">TK</strain>
    </source>
</reference>
<feature type="transmembrane region" description="Helical" evidence="10">
    <location>
        <begin position="257"/>
        <end position="278"/>
    </location>
</feature>
<evidence type="ECO:0000256" key="5">
    <source>
        <dbReference type="ARBA" id="ARBA00022989"/>
    </source>
</evidence>
<dbReference type="Proteomes" id="UP000076078">
    <property type="component" value="Unassembled WGS sequence"/>
</dbReference>
<organism evidence="13 14">
    <name type="scientific">Tieghemostelium lacteum</name>
    <name type="common">Slime mold</name>
    <name type="synonym">Dictyostelium lacteum</name>
    <dbReference type="NCBI Taxonomy" id="361077"/>
    <lineage>
        <taxon>Eukaryota</taxon>
        <taxon>Amoebozoa</taxon>
        <taxon>Evosea</taxon>
        <taxon>Eumycetozoa</taxon>
        <taxon>Dictyostelia</taxon>
        <taxon>Dictyosteliales</taxon>
        <taxon>Raperosteliaceae</taxon>
        <taxon>Tieghemostelium</taxon>
    </lineage>
</organism>
<feature type="domain" description="G-protein coupled receptors family 2 profile 2" evidence="12">
    <location>
        <begin position="220"/>
        <end position="506"/>
    </location>
</feature>
<keyword evidence="5 10" id="KW-1133">Transmembrane helix</keyword>
<dbReference type="GO" id="GO:0016020">
    <property type="term" value="C:membrane"/>
    <property type="evidence" value="ECO:0007669"/>
    <property type="project" value="UniProtKB-SubCell"/>
</dbReference>
<feature type="transmembrane region" description="Helical" evidence="10">
    <location>
        <begin position="481"/>
        <end position="504"/>
    </location>
</feature>
<dbReference type="GO" id="GO:0007166">
    <property type="term" value="P:cell surface receptor signaling pathway"/>
    <property type="evidence" value="ECO:0007669"/>
    <property type="project" value="InterPro"/>
</dbReference>
<evidence type="ECO:0000256" key="3">
    <source>
        <dbReference type="ARBA" id="ARBA00022692"/>
    </source>
</evidence>
<name>A0A151Z3M2_TIELA</name>
<dbReference type="Gene3D" id="1.20.1070.10">
    <property type="entry name" value="Rhodopsin 7-helix transmembrane proteins"/>
    <property type="match status" value="1"/>
</dbReference>
<feature type="region of interest" description="Disordered" evidence="9">
    <location>
        <begin position="539"/>
        <end position="568"/>
    </location>
</feature>
<feature type="transmembrane region" description="Helical" evidence="10">
    <location>
        <begin position="298"/>
        <end position="324"/>
    </location>
</feature>
<dbReference type="PANTHER" id="PTHR31787">
    <property type="entry name" value="G-PROTEIN-COUPLED RECEPTOR GPCR FAMILY PROTEIN"/>
    <property type="match status" value="1"/>
</dbReference>
<dbReference type="PROSITE" id="PS50261">
    <property type="entry name" value="G_PROTEIN_RECEP_F2_4"/>
    <property type="match status" value="1"/>
</dbReference>
<keyword evidence="8" id="KW-0325">Glycoprotein</keyword>
<dbReference type="GO" id="GO:0004888">
    <property type="term" value="F:transmembrane signaling receptor activity"/>
    <property type="evidence" value="ECO:0007669"/>
    <property type="project" value="InterPro"/>
</dbReference>
<dbReference type="AlphaFoldDB" id="A0A151Z3M2"/>
<evidence type="ECO:0000313" key="13">
    <source>
        <dbReference type="EMBL" id="KYQ88404.1"/>
    </source>
</evidence>
<dbReference type="EMBL" id="LODT01000051">
    <property type="protein sequence ID" value="KYQ88404.1"/>
    <property type="molecule type" value="Genomic_DNA"/>
</dbReference>
<proteinExistence type="inferred from homology"/>
<dbReference type="OMA" id="LACWIRK"/>
<sequence length="568" mass="64132">MSISVISIFLCIFFYQIFSVESQKGICKPYIGDPQETLLCNNRLINQNSIYTTSNTSQFLAQEVIRSLLFQVSTNDNCNIEPIRVGICQLNLPNCINATYGITVSLPSLICKSECEMMMAICPLFVGKIDCNNSTLFPVGSTYYNLTQIGGPAQYEVKCSKPSEIPGSSYNQQLCPQPLLVKNKTDPEFYASEGYNYVADSSCVLTCPINFFTEKQWDQLYKMSTVVSSFSFIGTLFTAITYGILNRKHNMHTVCVTLFAFSVWLMNFMDLITAGYGYRELLCPKPGKLAVQSDMNCAVTGTLFHFGVSSCVLWWTSISIHLLCKIKRWKPSFLQIRYFLMVNLTIGIVIIIAPLARKNIRAANGVLGCWIVDEQNGYFYIPFLIFISVGVFCILWVMKEIYIIVSTVHNDKRFIKLQLKPIIFVLLVFGSYFYIFCAHFYLDSKKQEYLDSTAAYVLCISQPFLTDETRALCGKPQGPGYGVIFAFYFIIRFFGIFLFLFYGLTKKSAEIWLGSIILKSKITQTLLSKLNISVDGVTNNSKNSGRSSEKKSSQKSVEMDVVSSSETF</sequence>
<feature type="transmembrane region" description="Helical" evidence="10">
    <location>
        <begin position="226"/>
        <end position="245"/>
    </location>
</feature>
<dbReference type="Pfam" id="PF01534">
    <property type="entry name" value="Frizzled"/>
    <property type="match status" value="1"/>
</dbReference>
<feature type="transmembrane region" description="Helical" evidence="10">
    <location>
        <begin position="377"/>
        <end position="398"/>
    </location>
</feature>
<dbReference type="STRING" id="361077.A0A151Z3M2"/>
<evidence type="ECO:0000256" key="6">
    <source>
        <dbReference type="ARBA" id="ARBA00023136"/>
    </source>
</evidence>
<keyword evidence="4 11" id="KW-0732">Signal</keyword>
<evidence type="ECO:0000256" key="9">
    <source>
        <dbReference type="SAM" id="MobiDB-lite"/>
    </source>
</evidence>
<keyword evidence="14" id="KW-1185">Reference proteome</keyword>
<accession>A0A151Z3M2</accession>
<comment type="subcellular location">
    <subcellularLocation>
        <location evidence="1">Membrane</location>
        <topology evidence="1">Multi-pass membrane protein</topology>
    </subcellularLocation>
</comment>
<evidence type="ECO:0000313" key="14">
    <source>
        <dbReference type="Proteomes" id="UP000076078"/>
    </source>
</evidence>
<keyword evidence="3 10" id="KW-0812">Transmembrane</keyword>
<keyword evidence="7 13" id="KW-0675">Receptor</keyword>